<dbReference type="InterPro" id="IPR001709">
    <property type="entry name" value="Flavoprot_Pyr_Nucl_cyt_Rdtase"/>
</dbReference>
<feature type="binding site" evidence="13">
    <location>
        <begin position="59"/>
        <end position="62"/>
    </location>
    <ligand>
        <name>FMN</name>
        <dbReference type="ChEBI" id="CHEBI:58210"/>
    </ligand>
</feature>
<dbReference type="GO" id="GO:0160246">
    <property type="term" value="F:NADPH-iron-sulfur [2Fe-2S] protein oxidoreductase activity"/>
    <property type="evidence" value="ECO:0007669"/>
    <property type="project" value="InterPro"/>
</dbReference>
<dbReference type="GO" id="GO:0050661">
    <property type="term" value="F:NADP binding"/>
    <property type="evidence" value="ECO:0007669"/>
    <property type="project" value="UniProtKB-UniRule"/>
</dbReference>
<comment type="function">
    <text evidence="11">NADPH-dependent reductase which is a central component of the cytosolic iron-sulfur (Fe-S) protein assembly (CIA) machinery. Transfers electrons from NADPH via its FAD and FMN prosthetic groups to the [2Fe-2S] cluster of CIAPIN1, another key component of the CIA machinery. In turn, this reduced cluster provides electrons for assembly of cytosolic iron-sulfur cluster proteins. It can also reduce the [2Fe-2S] cluster of CISD1 and activate this protein implicated in Fe/S cluster repair. In vitro can fully activate methionine synthase/MTR in the presence of soluble cytochrome b5/CYB5A.</text>
</comment>
<name>A0AA88XPB9_PINIB</name>
<comment type="catalytic activity">
    <reaction evidence="10">
        <text>2 oxidized [2Fe-2S]-[protein] + NADPH = 2 reduced [2Fe-2S]-[protein] + NADP(+) + H(+)</text>
        <dbReference type="Rhea" id="RHEA:67716"/>
        <dbReference type="Rhea" id="RHEA-COMP:17327"/>
        <dbReference type="Rhea" id="RHEA-COMP:17328"/>
        <dbReference type="ChEBI" id="CHEBI:15378"/>
        <dbReference type="ChEBI" id="CHEBI:33737"/>
        <dbReference type="ChEBI" id="CHEBI:33738"/>
        <dbReference type="ChEBI" id="CHEBI:57783"/>
        <dbReference type="ChEBI" id="CHEBI:58349"/>
    </reaction>
    <physiologicalReaction direction="left-to-right" evidence="10">
        <dbReference type="Rhea" id="RHEA:67717"/>
    </physiologicalReaction>
</comment>
<evidence type="ECO:0000313" key="16">
    <source>
        <dbReference type="EMBL" id="KAK3088044.1"/>
    </source>
</evidence>
<dbReference type="GO" id="GO:0016226">
    <property type="term" value="P:iron-sulfur cluster assembly"/>
    <property type="evidence" value="ECO:0007669"/>
    <property type="project" value="UniProtKB-UniRule"/>
</dbReference>
<evidence type="ECO:0000256" key="3">
    <source>
        <dbReference type="ARBA" id="ARBA00004496"/>
    </source>
</evidence>
<dbReference type="PRINTS" id="PR00369">
    <property type="entry name" value="FLAVODOXIN"/>
</dbReference>
<dbReference type="FunFam" id="3.40.50.360:FF:000015">
    <property type="entry name" value="NADPH-dependent diflavin oxidoreductase 1"/>
    <property type="match status" value="1"/>
</dbReference>
<reference evidence="16" key="1">
    <citation type="submission" date="2019-08" db="EMBL/GenBank/DDBJ databases">
        <title>The improved chromosome-level genome for the pearl oyster Pinctada fucata martensii using PacBio sequencing and Hi-C.</title>
        <authorList>
            <person name="Zheng Z."/>
        </authorList>
    </citation>
    <scope>NUCLEOTIDE SEQUENCE</scope>
    <source>
        <strain evidence="16">ZZ-2019</strain>
        <tissue evidence="16">Adductor muscle</tissue>
    </source>
</reference>
<evidence type="ECO:0000256" key="4">
    <source>
        <dbReference type="ARBA" id="ARBA00022490"/>
    </source>
</evidence>
<keyword evidence="17" id="KW-1185">Reference proteome</keyword>
<evidence type="ECO:0000256" key="12">
    <source>
        <dbReference type="ARBA" id="ARBA00063044"/>
    </source>
</evidence>
<dbReference type="SUPFAM" id="SSF52218">
    <property type="entry name" value="Flavoproteins"/>
    <property type="match status" value="1"/>
</dbReference>
<dbReference type="PANTHER" id="PTHR19384:SF10">
    <property type="entry name" value="NADPH-DEPENDENT DIFLAVIN OXIDOREDUCTASE 1"/>
    <property type="match status" value="1"/>
</dbReference>
<dbReference type="Pfam" id="PF00667">
    <property type="entry name" value="FAD_binding_1"/>
    <property type="match status" value="1"/>
</dbReference>
<evidence type="ECO:0000259" key="14">
    <source>
        <dbReference type="PROSITE" id="PS50902"/>
    </source>
</evidence>
<feature type="binding site" evidence="13">
    <location>
        <position position="592"/>
    </location>
    <ligand>
        <name>FAD</name>
        <dbReference type="ChEBI" id="CHEBI:57692"/>
    </ligand>
</feature>
<feature type="binding site" evidence="13">
    <location>
        <begin position="511"/>
        <end position="512"/>
    </location>
    <ligand>
        <name>NADP(+)</name>
        <dbReference type="ChEBI" id="CHEBI:58349"/>
    </ligand>
</feature>
<keyword evidence="7 13" id="KW-0274">FAD</keyword>
<dbReference type="InterPro" id="IPR028879">
    <property type="entry name" value="NDOR1"/>
</dbReference>
<dbReference type="Pfam" id="PF00258">
    <property type="entry name" value="Flavodoxin_1"/>
    <property type="match status" value="1"/>
</dbReference>
<comment type="similarity">
    <text evidence="13">In the N-terminal section; belongs to the flavodoxin family.</text>
</comment>
<dbReference type="AlphaFoldDB" id="A0AA88XPB9"/>
<feature type="binding site" evidence="13">
    <location>
        <position position="456"/>
    </location>
    <ligand>
        <name>NADP(+)</name>
        <dbReference type="ChEBI" id="CHEBI:58349"/>
    </ligand>
</feature>
<dbReference type="Gene3D" id="3.40.50.80">
    <property type="entry name" value="Nucleotide-binding domain of ferredoxin-NADP reductase (FNR) module"/>
    <property type="match status" value="1"/>
</dbReference>
<comment type="similarity">
    <text evidence="13">Belongs to the NADPH-dependent diflavin oxidoreductase NDOR1 family.</text>
</comment>
<evidence type="ECO:0000256" key="6">
    <source>
        <dbReference type="ARBA" id="ARBA00022643"/>
    </source>
</evidence>
<accession>A0AA88XPB9</accession>
<dbReference type="GO" id="GO:0016651">
    <property type="term" value="F:oxidoreductase activity, acting on NAD(P)H"/>
    <property type="evidence" value="ECO:0007669"/>
    <property type="project" value="UniProtKB-UniRule"/>
</dbReference>
<protein>
    <recommendedName>
        <fullName evidence="13">NADPH-dependent diflavin oxidoreductase 1</fullName>
        <ecNumber evidence="13">1.18.1.-</ecNumber>
    </recommendedName>
    <alternativeName>
        <fullName evidence="13">NADPH-dependent FMN and FAD-containing oxidoreductase</fullName>
    </alternativeName>
</protein>
<feature type="binding site" evidence="13">
    <location>
        <begin position="12"/>
        <end position="17"/>
    </location>
    <ligand>
        <name>FMN</name>
        <dbReference type="ChEBI" id="CHEBI:58210"/>
    </ligand>
</feature>
<dbReference type="Gene3D" id="3.40.50.360">
    <property type="match status" value="1"/>
</dbReference>
<dbReference type="Gene3D" id="1.20.990.10">
    <property type="entry name" value="NADPH-cytochrome p450 Reductase, Chain A, domain 3"/>
    <property type="match status" value="1"/>
</dbReference>
<gene>
    <name evidence="16" type="ORF">FSP39_013874</name>
</gene>
<evidence type="ECO:0000256" key="9">
    <source>
        <dbReference type="ARBA" id="ARBA00023002"/>
    </source>
</evidence>
<feature type="binding site" evidence="13">
    <location>
        <position position="132"/>
    </location>
    <ligand>
        <name>FMN</name>
        <dbReference type="ChEBI" id="CHEBI:58210"/>
    </ligand>
</feature>
<dbReference type="GO" id="GO:0050660">
    <property type="term" value="F:flavin adenine dinucleotide binding"/>
    <property type="evidence" value="ECO:0007669"/>
    <property type="project" value="UniProtKB-UniRule"/>
</dbReference>
<dbReference type="EC" id="1.18.1.-" evidence="13"/>
<dbReference type="PANTHER" id="PTHR19384">
    <property type="entry name" value="NITRIC OXIDE SYNTHASE-RELATED"/>
    <property type="match status" value="1"/>
</dbReference>
<dbReference type="InterPro" id="IPR017938">
    <property type="entry name" value="Riboflavin_synthase-like_b-brl"/>
</dbReference>
<dbReference type="InterPro" id="IPR001094">
    <property type="entry name" value="Flavdoxin-like"/>
</dbReference>
<feature type="binding site" evidence="13">
    <location>
        <begin position="517"/>
        <end position="521"/>
    </location>
    <ligand>
        <name>NADP(+)</name>
        <dbReference type="ChEBI" id="CHEBI:58349"/>
    </ligand>
</feature>
<dbReference type="FunFam" id="1.20.990.10:FF:000008">
    <property type="entry name" value="NADPH-dependent diflavin oxidoreductase 1"/>
    <property type="match status" value="1"/>
</dbReference>
<feature type="binding site" evidence="13">
    <location>
        <begin position="97"/>
        <end position="106"/>
    </location>
    <ligand>
        <name>FMN</name>
        <dbReference type="ChEBI" id="CHEBI:58210"/>
    </ligand>
</feature>
<dbReference type="PRINTS" id="PR00371">
    <property type="entry name" value="FPNCR"/>
</dbReference>
<dbReference type="Pfam" id="PF00175">
    <property type="entry name" value="NAD_binding_1"/>
    <property type="match status" value="1"/>
</dbReference>
<comment type="function">
    <text evidence="13">NADPH-dependent reductase which is a central component of the cytosolic iron-sulfur (Fe-S) protein assembly (CIA) machinery. Transfers electrons from NADPH via its FAD and FMN prosthetic groups to the [2Fe-2S] cluster of the anamorsin/DRE2 homolog, another key component of the CIA machinery. In turn, this reduced cluster provides electrons for assembly of cytosolic iron-sulfur cluster proteins.</text>
</comment>
<dbReference type="InterPro" id="IPR003097">
    <property type="entry name" value="CysJ-like_FAD-binding"/>
</dbReference>
<dbReference type="InterPro" id="IPR023173">
    <property type="entry name" value="NADPH_Cyt_P450_Rdtase_alpha"/>
</dbReference>
<keyword evidence="4 13" id="KW-0963">Cytoplasm</keyword>
<feature type="domain" description="FAD-binding FR-type" evidence="15">
    <location>
        <begin position="203"/>
        <end position="442"/>
    </location>
</feature>
<comment type="subunit">
    <text evidence="12">Interacts with CIAPIN1; as part of the cytosolic iron-sulfur (Fe-S) protein assembly (CIA) machinery. Interacts with DCPS.</text>
</comment>
<feature type="domain" description="Flavodoxin-like" evidence="14">
    <location>
        <begin position="6"/>
        <end position="150"/>
    </location>
</feature>
<dbReference type="Gene3D" id="2.40.30.10">
    <property type="entry name" value="Translation factors"/>
    <property type="match status" value="1"/>
</dbReference>
<dbReference type="SUPFAM" id="SSF52343">
    <property type="entry name" value="Ferredoxin reductase-like, C-terminal NADP-linked domain"/>
    <property type="match status" value="1"/>
</dbReference>
<dbReference type="FunFam" id="3.40.50.80:FF:000001">
    <property type="entry name" value="NADPH--cytochrome P450 reductase 1"/>
    <property type="match status" value="1"/>
</dbReference>
<keyword evidence="6 13" id="KW-0288">FMN</keyword>
<comment type="caution">
    <text evidence="16">The sequence shown here is derived from an EMBL/GenBank/DDBJ whole genome shotgun (WGS) entry which is preliminary data.</text>
</comment>
<evidence type="ECO:0000256" key="7">
    <source>
        <dbReference type="ARBA" id="ARBA00022827"/>
    </source>
</evidence>
<keyword evidence="9 13" id="KW-0560">Oxidoreductase</keyword>
<dbReference type="EMBL" id="VSWD01000011">
    <property type="protein sequence ID" value="KAK3088044.1"/>
    <property type="molecule type" value="Genomic_DNA"/>
</dbReference>
<dbReference type="InterPro" id="IPR029039">
    <property type="entry name" value="Flavoprotein-like_sf"/>
</dbReference>
<evidence type="ECO:0000256" key="2">
    <source>
        <dbReference type="ARBA" id="ARBA00001974"/>
    </source>
</evidence>
<dbReference type="HAMAP" id="MF_03178">
    <property type="entry name" value="NDOR1"/>
    <property type="match status" value="1"/>
</dbReference>
<evidence type="ECO:0000256" key="5">
    <source>
        <dbReference type="ARBA" id="ARBA00022630"/>
    </source>
</evidence>
<dbReference type="InterPro" id="IPR017927">
    <property type="entry name" value="FAD-bd_FR_type"/>
</dbReference>
<feature type="binding site" evidence="13">
    <location>
        <position position="554"/>
    </location>
    <ligand>
        <name>NADP(+)</name>
        <dbReference type="ChEBI" id="CHEBI:58349"/>
    </ligand>
</feature>
<organism evidence="16 17">
    <name type="scientific">Pinctada imbricata</name>
    <name type="common">Atlantic pearl-oyster</name>
    <name type="synonym">Pinctada martensii</name>
    <dbReference type="NCBI Taxonomy" id="66713"/>
    <lineage>
        <taxon>Eukaryota</taxon>
        <taxon>Metazoa</taxon>
        <taxon>Spiralia</taxon>
        <taxon>Lophotrochozoa</taxon>
        <taxon>Mollusca</taxon>
        <taxon>Bivalvia</taxon>
        <taxon>Autobranchia</taxon>
        <taxon>Pteriomorphia</taxon>
        <taxon>Pterioida</taxon>
        <taxon>Pterioidea</taxon>
        <taxon>Pteriidae</taxon>
        <taxon>Pinctada</taxon>
    </lineage>
</organism>
<proteinExistence type="inferred from homology"/>
<comment type="caution">
    <text evidence="13">Lacks conserved residue(s) required for the propagation of feature annotation.</text>
</comment>
<keyword evidence="8 13" id="KW-0521">NADP</keyword>
<dbReference type="SUPFAM" id="SSF63380">
    <property type="entry name" value="Riboflavin synthase domain-like"/>
    <property type="match status" value="1"/>
</dbReference>
<evidence type="ECO:0000259" key="15">
    <source>
        <dbReference type="PROSITE" id="PS51384"/>
    </source>
</evidence>
<comment type="subcellular location">
    <subcellularLocation>
        <location evidence="3 13">Cytoplasm</location>
    </subcellularLocation>
</comment>
<dbReference type="InterPro" id="IPR008254">
    <property type="entry name" value="Flavodoxin/NO_synth"/>
</dbReference>
<dbReference type="PROSITE" id="PS50902">
    <property type="entry name" value="FLAVODOXIN_LIKE"/>
    <property type="match status" value="1"/>
</dbReference>
<dbReference type="InterPro" id="IPR039261">
    <property type="entry name" value="FNR_nucleotide-bd"/>
</dbReference>
<evidence type="ECO:0000313" key="17">
    <source>
        <dbReference type="Proteomes" id="UP001186944"/>
    </source>
</evidence>
<feature type="binding site" evidence="13">
    <location>
        <begin position="379"/>
        <end position="382"/>
    </location>
    <ligand>
        <name>FAD</name>
        <dbReference type="ChEBI" id="CHEBI:57692"/>
    </ligand>
</feature>
<dbReference type="Proteomes" id="UP001186944">
    <property type="component" value="Unassembled WGS sequence"/>
</dbReference>
<evidence type="ECO:0000256" key="1">
    <source>
        <dbReference type="ARBA" id="ARBA00001917"/>
    </source>
</evidence>
<sequence length="593" mass="67732">MENRKLLILYGSQTGTAQDVAERIGREARRRHFSTRVTPLDSYSMANLIGEDLVVFVCSTTGQGDPPDNMRLFWRFIMRKNLPTESLCSMRYAVLGLGDSSYLKFNFIAKKIDKRLQQLGAKQLESVGLADDQHEIGADAVIYPWLESLWRKILDIHPLPPDLPIIPQLTILPPRYRVSLIDKDCPRFVNGVTVTESKTADNNNPYQARLLSNRRVTATDHFQDVRLVKLDISDSGMSYSPGDVVMIHPENSPETVSDFIQYMGLHSDSMFTLQQNDPDIPLPLCLPSPCTVSYLVTHYLDINSVPRRSFFELLAQFSEDELEKEKLEEFCTAEGQEELYTYCNRVKRNILEVLHDFPKTSSIIPFEYLFDLIPQLQPRAFSIASSQNAHPGEIHVLMAVVRYKTKLYHPREGVCSTWIASLDPATSPTVPIWVKKGTVSLPKDPTTPVIMVGPGTGVAPFRSFICERVSKRIMGNTLFFGCRSESKDFMCEEDWKSLVSMGALKLFTAFSRDQEDKVYVQHKIKENGAYVWDMINNYQAWFYVAGNAKQMPDDVRDAVKYVIEEHGHMTSDEAEIYLRKLDQCRRYQAETWS</sequence>
<evidence type="ECO:0000256" key="13">
    <source>
        <dbReference type="HAMAP-Rule" id="MF_03178"/>
    </source>
</evidence>
<keyword evidence="5 13" id="KW-0285">Flavoprotein</keyword>
<evidence type="ECO:0000256" key="8">
    <source>
        <dbReference type="ARBA" id="ARBA00022857"/>
    </source>
</evidence>
<dbReference type="GO" id="GO:0010181">
    <property type="term" value="F:FMN binding"/>
    <property type="evidence" value="ECO:0007669"/>
    <property type="project" value="UniProtKB-UniRule"/>
</dbReference>
<feature type="binding site" evidence="13">
    <location>
        <begin position="413"/>
        <end position="416"/>
    </location>
    <ligand>
        <name>FAD</name>
        <dbReference type="ChEBI" id="CHEBI:57692"/>
    </ligand>
</feature>
<evidence type="ECO:0000256" key="11">
    <source>
        <dbReference type="ARBA" id="ARBA00059862"/>
    </source>
</evidence>
<dbReference type="GO" id="GO:0005829">
    <property type="term" value="C:cytosol"/>
    <property type="evidence" value="ECO:0007669"/>
    <property type="project" value="UniProtKB-ARBA"/>
</dbReference>
<dbReference type="PROSITE" id="PS51384">
    <property type="entry name" value="FAD_FR"/>
    <property type="match status" value="1"/>
</dbReference>
<dbReference type="InterPro" id="IPR001433">
    <property type="entry name" value="OxRdtase_FAD/NAD-bd"/>
</dbReference>
<comment type="similarity">
    <text evidence="13">In the C-terminal section; belongs to the flavoprotein pyridine nucleotide cytochrome reductase family.</text>
</comment>
<comment type="cofactor">
    <cofactor evidence="2 13">
        <name>FAD</name>
        <dbReference type="ChEBI" id="CHEBI:57692"/>
    </cofactor>
</comment>
<evidence type="ECO:0000256" key="10">
    <source>
        <dbReference type="ARBA" id="ARBA00052174"/>
    </source>
</evidence>
<comment type="cofactor">
    <cofactor evidence="1 13">
        <name>FMN</name>
        <dbReference type="ChEBI" id="CHEBI:58210"/>
    </cofactor>
</comment>
<dbReference type="GO" id="GO:0005634">
    <property type="term" value="C:nucleus"/>
    <property type="evidence" value="ECO:0007669"/>
    <property type="project" value="UniProtKB-ARBA"/>
</dbReference>